<dbReference type="InterPro" id="IPR015422">
    <property type="entry name" value="PyrdxlP-dep_Trfase_small"/>
</dbReference>
<dbReference type="KEGG" id="saqi:AXG55_11900"/>
<feature type="active site" description="Proton acceptor" evidence="2">
    <location>
        <position position="187"/>
    </location>
</feature>
<evidence type="ECO:0000256" key="4">
    <source>
        <dbReference type="RuleBase" id="RU004508"/>
    </source>
</evidence>
<name>A0A1L4D2Z5_9BACT</name>
<evidence type="ECO:0000256" key="2">
    <source>
        <dbReference type="PIRSR" id="PIRSR000390-1"/>
    </source>
</evidence>
<dbReference type="GO" id="GO:0000271">
    <property type="term" value="P:polysaccharide biosynthetic process"/>
    <property type="evidence" value="ECO:0007669"/>
    <property type="project" value="TreeGrafter"/>
</dbReference>
<evidence type="ECO:0000313" key="5">
    <source>
        <dbReference type="EMBL" id="APJ04570.1"/>
    </source>
</evidence>
<accession>A0A1L4D2Z5</accession>
<proteinExistence type="inferred from homology"/>
<dbReference type="AlphaFoldDB" id="A0A1L4D2Z5"/>
<dbReference type="InterPro" id="IPR015424">
    <property type="entry name" value="PyrdxlP-dep_Trfase"/>
</dbReference>
<keyword evidence="6" id="KW-1185">Reference proteome</keyword>
<organism evidence="5 6">
    <name type="scientific">Silvanigrella aquatica</name>
    <dbReference type="NCBI Taxonomy" id="1915309"/>
    <lineage>
        <taxon>Bacteria</taxon>
        <taxon>Pseudomonadati</taxon>
        <taxon>Bdellovibrionota</taxon>
        <taxon>Oligoflexia</taxon>
        <taxon>Silvanigrellales</taxon>
        <taxon>Silvanigrellaceae</taxon>
        <taxon>Silvanigrella</taxon>
    </lineage>
</organism>
<keyword evidence="5" id="KW-0808">Transferase</keyword>
<dbReference type="PANTHER" id="PTHR30244:SF34">
    <property type="entry name" value="DTDP-4-AMINO-4,6-DIDEOXYGALACTOSE TRANSAMINASE"/>
    <property type="match status" value="1"/>
</dbReference>
<dbReference type="InterPro" id="IPR015421">
    <property type="entry name" value="PyrdxlP-dep_Trfase_major"/>
</dbReference>
<protein>
    <submittedName>
        <fullName evidence="5">Pyridoxal phosphate-dependent aminotransferase</fullName>
    </submittedName>
</protein>
<dbReference type="Pfam" id="PF01041">
    <property type="entry name" value="DegT_DnrJ_EryC1"/>
    <property type="match status" value="1"/>
</dbReference>
<sequence>MEKIINWSGRGQQYTSEELKLITEVATLADPLTQGQYQKQFEKDFENYLGQNGHAYAVSSATAAIELAAILCQFEKGDEVIIPAHTFVASAISFARLGCVIKWADIDFHTRVIDIENIRKLITPKTKALMAVHLYGNAAPMQELQELCSNHDIILIEDAAQALGGELNHQKLGTFGDFSCFSFHTHKNISTLGEGGMLWVKDPNLAKMVPGLRHNGLRPFENQEYYWKPAMSNVDFDLQGIWPYNFCMAEVPSALGSALLKRNDQIIEKRTQRANKFLESFKNFPELIFQKIQPQSKHAWHLMTAYYDSEIYGKSRDDLISSLFNTYKLKTVVQYYPLYRYPIFQKSNMSEASCPNTDKFFDNMISFPFHEWMSHDDFDEMIKRVQLALIELRK</sequence>
<evidence type="ECO:0000256" key="3">
    <source>
        <dbReference type="PIRSR" id="PIRSR000390-2"/>
    </source>
</evidence>
<evidence type="ECO:0000313" key="6">
    <source>
        <dbReference type="Proteomes" id="UP000184731"/>
    </source>
</evidence>
<reference evidence="5" key="1">
    <citation type="submission" date="2016-10" db="EMBL/GenBank/DDBJ databases">
        <title>Silvanigrella aquatica sp. nov., isolated from a freshwater lake located in the Black Forest, Germany, description of Silvanigrellaceae fam. nov., Silvanigrellales ord. nov., reclassification of the order Bdellovibrionales in the class Oligoflexia, reclassification of the families Bacteriovoracaceae and Halobacteriovoraceae in the new order Bacteriovoracales ord. nov., and reclassification of the family Pseudobacteriovoracaceae in the order Oligoflexiales.</title>
        <authorList>
            <person name="Hahn M.W."/>
            <person name="Schmidt J."/>
            <person name="Koll U."/>
            <person name="Rohde M."/>
            <person name="Verbag S."/>
            <person name="Pitt A."/>
            <person name="Nakai R."/>
            <person name="Naganuma T."/>
            <person name="Lang E."/>
        </authorList>
    </citation>
    <scope>NUCLEOTIDE SEQUENCE [LARGE SCALE GENOMIC DNA]</scope>
    <source>
        <strain evidence="5">MWH-Nonnen-W8red</strain>
    </source>
</reference>
<dbReference type="Proteomes" id="UP000184731">
    <property type="component" value="Chromosome"/>
</dbReference>
<dbReference type="Gene3D" id="3.90.1150.10">
    <property type="entry name" value="Aspartate Aminotransferase, domain 1"/>
    <property type="match status" value="1"/>
</dbReference>
<keyword evidence="5" id="KW-0032">Aminotransferase</keyword>
<dbReference type="RefSeq" id="WP_148698318.1">
    <property type="nucleotide sequence ID" value="NZ_CP017834.1"/>
</dbReference>
<gene>
    <name evidence="5" type="ORF">AXG55_11900</name>
</gene>
<dbReference type="InterPro" id="IPR000653">
    <property type="entry name" value="DegT/StrS_aminotransferase"/>
</dbReference>
<evidence type="ECO:0000256" key="1">
    <source>
        <dbReference type="ARBA" id="ARBA00037999"/>
    </source>
</evidence>
<dbReference type="PIRSF" id="PIRSF000390">
    <property type="entry name" value="PLP_StrS"/>
    <property type="match status" value="1"/>
</dbReference>
<dbReference type="EMBL" id="CP017834">
    <property type="protein sequence ID" value="APJ04570.1"/>
    <property type="molecule type" value="Genomic_DNA"/>
</dbReference>
<dbReference type="GO" id="GO:0030170">
    <property type="term" value="F:pyridoxal phosphate binding"/>
    <property type="evidence" value="ECO:0007669"/>
    <property type="project" value="TreeGrafter"/>
</dbReference>
<dbReference type="STRING" id="1915309.AXG55_11900"/>
<comment type="similarity">
    <text evidence="1 4">Belongs to the DegT/DnrJ/EryC1 family.</text>
</comment>
<dbReference type="SUPFAM" id="SSF53383">
    <property type="entry name" value="PLP-dependent transferases"/>
    <property type="match status" value="1"/>
</dbReference>
<dbReference type="Gene3D" id="3.40.640.10">
    <property type="entry name" value="Type I PLP-dependent aspartate aminotransferase-like (Major domain)"/>
    <property type="match status" value="1"/>
</dbReference>
<dbReference type="CDD" id="cd00616">
    <property type="entry name" value="AHBA_syn"/>
    <property type="match status" value="1"/>
</dbReference>
<dbReference type="OrthoDB" id="9810913at2"/>
<dbReference type="GO" id="GO:0008483">
    <property type="term" value="F:transaminase activity"/>
    <property type="evidence" value="ECO:0007669"/>
    <property type="project" value="UniProtKB-KW"/>
</dbReference>
<keyword evidence="3 4" id="KW-0663">Pyridoxal phosphate</keyword>
<dbReference type="PANTHER" id="PTHR30244">
    <property type="entry name" value="TRANSAMINASE"/>
    <property type="match status" value="1"/>
</dbReference>
<feature type="modified residue" description="N6-(pyridoxal phosphate)lysine" evidence="3">
    <location>
        <position position="187"/>
    </location>
</feature>